<organism evidence="2 3">
    <name type="scientific">Didymodactylos carnosus</name>
    <dbReference type="NCBI Taxonomy" id="1234261"/>
    <lineage>
        <taxon>Eukaryota</taxon>
        <taxon>Metazoa</taxon>
        <taxon>Spiralia</taxon>
        <taxon>Gnathifera</taxon>
        <taxon>Rotifera</taxon>
        <taxon>Eurotatoria</taxon>
        <taxon>Bdelloidea</taxon>
        <taxon>Philodinida</taxon>
        <taxon>Philodinidae</taxon>
        <taxon>Didymodactylos</taxon>
    </lineage>
</organism>
<dbReference type="Proteomes" id="UP000677228">
    <property type="component" value="Unassembled WGS sequence"/>
</dbReference>
<comment type="caution">
    <text evidence="2">The sequence shown here is derived from an EMBL/GenBank/DDBJ whole genome shotgun (WGS) entry which is preliminary data.</text>
</comment>
<dbReference type="Proteomes" id="UP000682733">
    <property type="component" value="Unassembled WGS sequence"/>
</dbReference>
<evidence type="ECO:0000313" key="1">
    <source>
        <dbReference type="EMBL" id="CAF1577461.1"/>
    </source>
</evidence>
<sequence length="67" mass="7910">FLPTIERILKEWSEKSIQGGFHTFPIVSESQEKEAYKWVQNLDKNSLLHWNGHSHIVSSSFQKHYNP</sequence>
<protein>
    <submittedName>
        <fullName evidence="2">Uncharacterized protein</fullName>
    </submittedName>
</protein>
<dbReference type="EMBL" id="CAJOBA010068055">
    <property type="protein sequence ID" value="CAF4375196.1"/>
    <property type="molecule type" value="Genomic_DNA"/>
</dbReference>
<feature type="non-terminal residue" evidence="2">
    <location>
        <position position="1"/>
    </location>
</feature>
<dbReference type="EMBL" id="CAJNOK010045088">
    <property type="protein sequence ID" value="CAF1577461.1"/>
    <property type="molecule type" value="Genomic_DNA"/>
</dbReference>
<reference evidence="2" key="1">
    <citation type="submission" date="2021-02" db="EMBL/GenBank/DDBJ databases">
        <authorList>
            <person name="Nowell W R."/>
        </authorList>
    </citation>
    <scope>NUCLEOTIDE SEQUENCE</scope>
</reference>
<proteinExistence type="predicted"/>
<dbReference type="AlphaFoldDB" id="A0A8S2V547"/>
<evidence type="ECO:0000313" key="3">
    <source>
        <dbReference type="Proteomes" id="UP000682733"/>
    </source>
</evidence>
<name>A0A8S2V547_9BILA</name>
<gene>
    <name evidence="1" type="ORF">OVA965_LOCUS40766</name>
    <name evidence="2" type="ORF">TMI583_LOCUS42256</name>
</gene>
<accession>A0A8S2V547</accession>
<evidence type="ECO:0000313" key="2">
    <source>
        <dbReference type="EMBL" id="CAF4375196.1"/>
    </source>
</evidence>